<protein>
    <submittedName>
        <fullName evidence="1">Uncharacterized protein</fullName>
    </submittedName>
</protein>
<evidence type="ECO:0000313" key="2">
    <source>
        <dbReference type="Proteomes" id="UP001152795"/>
    </source>
</evidence>
<dbReference type="AlphaFoldDB" id="A0A6S7IB96"/>
<gene>
    <name evidence="1" type="ORF">PACLA_8A045628</name>
</gene>
<evidence type="ECO:0000313" key="1">
    <source>
        <dbReference type="EMBL" id="CAB4014537.1"/>
    </source>
</evidence>
<keyword evidence="2" id="KW-1185">Reference proteome</keyword>
<dbReference type="Proteomes" id="UP001152795">
    <property type="component" value="Unassembled WGS sequence"/>
</dbReference>
<dbReference type="EMBL" id="CACRXK020008345">
    <property type="protein sequence ID" value="CAB4014537.1"/>
    <property type="molecule type" value="Genomic_DNA"/>
</dbReference>
<comment type="caution">
    <text evidence="1">The sequence shown here is derived from an EMBL/GenBank/DDBJ whole genome shotgun (WGS) entry which is preliminary data.</text>
</comment>
<sequence length="171" mass="19478">MKKKRKYLDGKQEEAQLPDGDGGDGGVVGAAAAMGTVAYHRDKIMKHFKNKQIKQSAGGKLQLGSTVTNISYDDLMRDLTHNYKKKKMNLNDAEQRKALLALRHSGMPASYIRNDVLHDRYRNLLQTPPPPPGPQHLYQTPEKQLPATPTYYQPPKKRRVFGTSRWYMQDK</sequence>
<proteinExistence type="predicted"/>
<reference evidence="1" key="1">
    <citation type="submission" date="2020-04" db="EMBL/GenBank/DDBJ databases">
        <authorList>
            <person name="Alioto T."/>
            <person name="Alioto T."/>
            <person name="Gomez Garrido J."/>
        </authorList>
    </citation>
    <scope>NUCLEOTIDE SEQUENCE</scope>
    <source>
        <strain evidence="1">A484AB</strain>
    </source>
</reference>
<name>A0A6S7IB96_PARCT</name>
<accession>A0A6S7IB96</accession>
<organism evidence="1 2">
    <name type="scientific">Paramuricea clavata</name>
    <name type="common">Red gorgonian</name>
    <name type="synonym">Violescent sea-whip</name>
    <dbReference type="NCBI Taxonomy" id="317549"/>
    <lineage>
        <taxon>Eukaryota</taxon>
        <taxon>Metazoa</taxon>
        <taxon>Cnidaria</taxon>
        <taxon>Anthozoa</taxon>
        <taxon>Octocorallia</taxon>
        <taxon>Malacalcyonacea</taxon>
        <taxon>Plexauridae</taxon>
        <taxon>Paramuricea</taxon>
    </lineage>
</organism>